<keyword evidence="2 10" id="KW-0812">Transmembrane</keyword>
<dbReference type="Proteomes" id="UP000694892">
    <property type="component" value="Chromosome 7L"/>
</dbReference>
<evidence type="ECO:0000256" key="4">
    <source>
        <dbReference type="ARBA" id="ARBA00022889"/>
    </source>
</evidence>
<proteinExistence type="inferred from homology"/>
<evidence type="ECO:0000313" key="14">
    <source>
        <dbReference type="Proteomes" id="UP000694892"/>
    </source>
</evidence>
<name>A0A974CHC9_XENLA</name>
<dbReference type="SUPFAM" id="SSF48726">
    <property type="entry name" value="Immunoglobulin"/>
    <property type="match status" value="2"/>
</dbReference>
<keyword evidence="11" id="KW-0732">Signal</keyword>
<dbReference type="InterPro" id="IPR013162">
    <property type="entry name" value="CD80_C2-set"/>
</dbReference>
<dbReference type="InterPro" id="IPR036179">
    <property type="entry name" value="Ig-like_dom_sf"/>
</dbReference>
<evidence type="ECO:0000256" key="3">
    <source>
        <dbReference type="ARBA" id="ARBA00022734"/>
    </source>
</evidence>
<dbReference type="Pfam" id="PF08205">
    <property type="entry name" value="C2-set_2"/>
    <property type="match status" value="1"/>
</dbReference>
<feature type="domain" description="Ig-like" evidence="12">
    <location>
        <begin position="85"/>
        <end position="174"/>
    </location>
</feature>
<reference evidence="14" key="1">
    <citation type="journal article" date="2016" name="Nature">
        <title>Genome evolution in the allotetraploid frog Xenopus laevis.</title>
        <authorList>
            <person name="Session A.M."/>
            <person name="Uno Y."/>
            <person name="Kwon T."/>
            <person name="Chapman J.A."/>
            <person name="Toyoda A."/>
            <person name="Takahashi S."/>
            <person name="Fukui A."/>
            <person name="Hikosaka A."/>
            <person name="Suzuki A."/>
            <person name="Kondo M."/>
            <person name="van Heeringen S.J."/>
            <person name="Quigley I."/>
            <person name="Heinz S."/>
            <person name="Ogino H."/>
            <person name="Ochi H."/>
            <person name="Hellsten U."/>
            <person name="Lyons J.B."/>
            <person name="Simakov O."/>
            <person name="Putnam N."/>
            <person name="Stites J."/>
            <person name="Kuroki Y."/>
            <person name="Tanaka T."/>
            <person name="Michiue T."/>
            <person name="Watanabe M."/>
            <person name="Bogdanovic O."/>
            <person name="Lister R."/>
            <person name="Georgiou G."/>
            <person name="Paranjpe S.S."/>
            <person name="van Kruijsbergen I."/>
            <person name="Shu S."/>
            <person name="Carlson J."/>
            <person name="Kinoshita T."/>
            <person name="Ohta Y."/>
            <person name="Mawaribuchi S."/>
            <person name="Jenkins J."/>
            <person name="Grimwood J."/>
            <person name="Schmutz J."/>
            <person name="Mitros T."/>
            <person name="Mozaffari S.V."/>
            <person name="Suzuki Y."/>
            <person name="Haramoto Y."/>
            <person name="Yamamoto T.S."/>
            <person name="Takagi C."/>
            <person name="Heald R."/>
            <person name="Miller K."/>
            <person name="Haudenschild C."/>
            <person name="Kitzman J."/>
            <person name="Nakayama T."/>
            <person name="Izutsu Y."/>
            <person name="Robert J."/>
            <person name="Fortriede J."/>
            <person name="Burns K."/>
            <person name="Lotay V."/>
            <person name="Karimi K."/>
            <person name="Yasuoka Y."/>
            <person name="Dichmann D.S."/>
            <person name="Flajnik M.F."/>
            <person name="Houston D.W."/>
            <person name="Shendure J."/>
            <person name="DuPasquier L."/>
            <person name="Vize P.D."/>
            <person name="Zorn A.M."/>
            <person name="Ito M."/>
            <person name="Marcotte E.M."/>
            <person name="Wallingford J.B."/>
            <person name="Ito Y."/>
            <person name="Asashima M."/>
            <person name="Ueno N."/>
            <person name="Matsuda Y."/>
            <person name="Veenstra G.J."/>
            <person name="Fujiyama A."/>
            <person name="Harland R.M."/>
            <person name="Taira M."/>
            <person name="Rokhsar D.S."/>
        </authorList>
    </citation>
    <scope>NUCLEOTIDE SEQUENCE [LARGE SCALE GENOMIC DNA]</scope>
    <source>
        <strain evidence="14">J</strain>
    </source>
</reference>
<feature type="signal peptide" evidence="11">
    <location>
        <begin position="1"/>
        <end position="26"/>
    </location>
</feature>
<keyword evidence="7" id="KW-1015">Disulfide bond</keyword>
<evidence type="ECO:0000256" key="8">
    <source>
        <dbReference type="ARBA" id="ARBA00038361"/>
    </source>
</evidence>
<keyword evidence="5 10" id="KW-1133">Transmembrane helix</keyword>
<dbReference type="AlphaFoldDB" id="A0A974CHC9"/>
<keyword evidence="6 10" id="KW-0472">Membrane</keyword>
<protein>
    <recommendedName>
        <fullName evidence="12">Ig-like domain-containing protein</fullName>
    </recommendedName>
</protein>
<accession>A0A974CHC9</accession>
<dbReference type="InterPro" id="IPR013098">
    <property type="entry name" value="Ig_I-set"/>
</dbReference>
<keyword evidence="3" id="KW-0430">Lectin</keyword>
<dbReference type="PANTHER" id="PTHR12035">
    <property type="entry name" value="SIALIC ACID BINDING IMMUNOGLOBULIN-LIKE LECTIN"/>
    <property type="match status" value="1"/>
</dbReference>
<evidence type="ECO:0000256" key="6">
    <source>
        <dbReference type="ARBA" id="ARBA00023136"/>
    </source>
</evidence>
<comment type="subcellular location">
    <subcellularLocation>
        <location evidence="1">Membrane</location>
        <topology evidence="1">Single-pass type I membrane protein</topology>
    </subcellularLocation>
</comment>
<dbReference type="InterPro" id="IPR051036">
    <property type="entry name" value="SIGLEC"/>
</dbReference>
<dbReference type="OMA" id="ANITCAT"/>
<dbReference type="SMART" id="SM00409">
    <property type="entry name" value="IG"/>
    <property type="match status" value="2"/>
</dbReference>
<evidence type="ECO:0000256" key="5">
    <source>
        <dbReference type="ARBA" id="ARBA00022989"/>
    </source>
</evidence>
<organism evidence="13 14">
    <name type="scientific">Xenopus laevis</name>
    <name type="common">African clawed frog</name>
    <dbReference type="NCBI Taxonomy" id="8355"/>
    <lineage>
        <taxon>Eukaryota</taxon>
        <taxon>Metazoa</taxon>
        <taxon>Chordata</taxon>
        <taxon>Craniata</taxon>
        <taxon>Vertebrata</taxon>
        <taxon>Euteleostomi</taxon>
        <taxon>Amphibia</taxon>
        <taxon>Batrachia</taxon>
        <taxon>Anura</taxon>
        <taxon>Pipoidea</taxon>
        <taxon>Pipidae</taxon>
        <taxon>Xenopodinae</taxon>
        <taxon>Xenopus</taxon>
        <taxon>Xenopus</taxon>
    </lineage>
</organism>
<dbReference type="PROSITE" id="PS50835">
    <property type="entry name" value="IG_LIKE"/>
    <property type="match status" value="2"/>
</dbReference>
<feature type="transmembrane region" description="Helical" evidence="10">
    <location>
        <begin position="285"/>
        <end position="309"/>
    </location>
</feature>
<dbReference type="GO" id="GO:0005886">
    <property type="term" value="C:plasma membrane"/>
    <property type="evidence" value="ECO:0007669"/>
    <property type="project" value="TreeGrafter"/>
</dbReference>
<sequence>MQHIQPQIFGFVVQLFLLSVAGNVESDLCAEIPCTFTFPSYRNLSTSVKGMWRRTDISDIVAASTDASKSVPSVSPNSVIDLLGPTISPLGKLIAGKQITLSCTSHPAPQGCKGMITWEGMRNIKNTNNYERKDQAGKITSISVIRFTPSQGDDNSSLTCTVTYSGVSTNSSITLDVEYPPSMTITVAGYNGTYENKSVTIKEGDSRLVRCEVNSNPVAKVSWSRKKDIFIRTSGKSLTLALNNVSVADAVTYKCFAQNTHGSITATVTINVESLTNNTIHLKGITFGGIFVLLTIILLTIIVITVVLVMRCKKKRRSPEQVEENKRSSPNNYEVVHCNIERISNQEPNMAVSSPSECERSNEDLQYVTLDFLRSKPESSPEPQESLYSEVK</sequence>
<evidence type="ECO:0000256" key="7">
    <source>
        <dbReference type="ARBA" id="ARBA00023157"/>
    </source>
</evidence>
<evidence type="ECO:0000256" key="1">
    <source>
        <dbReference type="ARBA" id="ARBA00004479"/>
    </source>
</evidence>
<dbReference type="Pfam" id="PF07679">
    <property type="entry name" value="I-set"/>
    <property type="match status" value="1"/>
</dbReference>
<dbReference type="SMART" id="SM00408">
    <property type="entry name" value="IGc2"/>
    <property type="match status" value="1"/>
</dbReference>
<dbReference type="InterPro" id="IPR003599">
    <property type="entry name" value="Ig_sub"/>
</dbReference>
<dbReference type="InterPro" id="IPR013783">
    <property type="entry name" value="Ig-like_fold"/>
</dbReference>
<evidence type="ECO:0000256" key="11">
    <source>
        <dbReference type="SAM" id="SignalP"/>
    </source>
</evidence>
<comment type="similarity">
    <text evidence="8">Belongs to the immunoglobulin superfamily. SIGLEC (sialic acid binding Ig-like lectin) family.</text>
</comment>
<dbReference type="GO" id="GO:0030246">
    <property type="term" value="F:carbohydrate binding"/>
    <property type="evidence" value="ECO:0007669"/>
    <property type="project" value="UniProtKB-KW"/>
</dbReference>
<keyword evidence="4" id="KW-0130">Cell adhesion</keyword>
<gene>
    <name evidence="13" type="ORF">XELAEV_18036295mg</name>
</gene>
<evidence type="ECO:0000256" key="9">
    <source>
        <dbReference type="SAM" id="MobiDB-lite"/>
    </source>
</evidence>
<feature type="domain" description="Ig-like" evidence="12">
    <location>
        <begin position="181"/>
        <end position="271"/>
    </location>
</feature>
<evidence type="ECO:0000256" key="2">
    <source>
        <dbReference type="ARBA" id="ARBA00022692"/>
    </source>
</evidence>
<evidence type="ECO:0000259" key="12">
    <source>
        <dbReference type="PROSITE" id="PS50835"/>
    </source>
</evidence>
<feature type="chain" id="PRO_5037515300" description="Ig-like domain-containing protein" evidence="11">
    <location>
        <begin position="27"/>
        <end position="392"/>
    </location>
</feature>
<dbReference type="Gene3D" id="2.60.40.10">
    <property type="entry name" value="Immunoglobulins"/>
    <property type="match status" value="2"/>
</dbReference>
<dbReference type="GO" id="GO:0033691">
    <property type="term" value="F:sialic acid binding"/>
    <property type="evidence" value="ECO:0007669"/>
    <property type="project" value="TreeGrafter"/>
</dbReference>
<dbReference type="GO" id="GO:0007155">
    <property type="term" value="P:cell adhesion"/>
    <property type="evidence" value="ECO:0007669"/>
    <property type="project" value="UniProtKB-KW"/>
</dbReference>
<dbReference type="PANTHER" id="PTHR12035:SF140">
    <property type="entry name" value="SIALIC ACID-BINDING IG-LIKE LECTIN 16"/>
    <property type="match status" value="1"/>
</dbReference>
<dbReference type="EMBL" id="CM004478">
    <property type="protein sequence ID" value="OCT73314.1"/>
    <property type="molecule type" value="Genomic_DNA"/>
</dbReference>
<evidence type="ECO:0000256" key="10">
    <source>
        <dbReference type="SAM" id="Phobius"/>
    </source>
</evidence>
<dbReference type="InterPro" id="IPR007110">
    <property type="entry name" value="Ig-like_dom"/>
</dbReference>
<evidence type="ECO:0000313" key="13">
    <source>
        <dbReference type="EMBL" id="OCT73314.1"/>
    </source>
</evidence>
<dbReference type="InterPro" id="IPR003598">
    <property type="entry name" value="Ig_sub2"/>
</dbReference>
<feature type="compositionally biased region" description="Low complexity" evidence="9">
    <location>
        <begin position="381"/>
        <end position="392"/>
    </location>
</feature>
<feature type="region of interest" description="Disordered" evidence="9">
    <location>
        <begin position="373"/>
        <end position="392"/>
    </location>
</feature>